<dbReference type="EMBL" id="BMED01000001">
    <property type="protein sequence ID" value="GGC57464.1"/>
    <property type="molecule type" value="Genomic_DNA"/>
</dbReference>
<reference evidence="1" key="2">
    <citation type="submission" date="2020-09" db="EMBL/GenBank/DDBJ databases">
        <authorList>
            <person name="Sun Q."/>
            <person name="Zhou Y."/>
        </authorList>
    </citation>
    <scope>NUCLEOTIDE SEQUENCE</scope>
    <source>
        <strain evidence="1">CGMCC 1.10998</strain>
    </source>
</reference>
<gene>
    <name evidence="1" type="ORF">GCM10011396_00370</name>
</gene>
<evidence type="ECO:0008006" key="3">
    <source>
        <dbReference type="Google" id="ProtNLM"/>
    </source>
</evidence>
<proteinExistence type="predicted"/>
<organism evidence="1 2">
    <name type="scientific">Undibacterium terreum</name>
    <dbReference type="NCBI Taxonomy" id="1224302"/>
    <lineage>
        <taxon>Bacteria</taxon>
        <taxon>Pseudomonadati</taxon>
        <taxon>Pseudomonadota</taxon>
        <taxon>Betaproteobacteria</taxon>
        <taxon>Burkholderiales</taxon>
        <taxon>Oxalobacteraceae</taxon>
        <taxon>Undibacterium</taxon>
    </lineage>
</organism>
<dbReference type="SUPFAM" id="SSF55008">
    <property type="entry name" value="HMA, heavy metal-associated domain"/>
    <property type="match status" value="1"/>
</dbReference>
<keyword evidence="2" id="KW-1185">Reference proteome</keyword>
<dbReference type="InterPro" id="IPR036163">
    <property type="entry name" value="HMA_dom_sf"/>
</dbReference>
<comment type="caution">
    <text evidence="1">The sequence shown here is derived from an EMBL/GenBank/DDBJ whole genome shotgun (WGS) entry which is preliminary data.</text>
</comment>
<dbReference type="NCBIfam" id="TIGR04101">
    <property type="entry name" value="CCGSCS"/>
    <property type="match status" value="1"/>
</dbReference>
<dbReference type="Gene3D" id="3.30.70.100">
    <property type="match status" value="1"/>
</dbReference>
<sequence length="86" mass="9177">MQTETLKLDAAGHSNYTLAIESLLKQTSGVRDVLVVEPKQECSILFDETTVTLQQLQTILSHAGYASQKAKPKHGQNGVCCGSCGG</sequence>
<evidence type="ECO:0000313" key="1">
    <source>
        <dbReference type="EMBL" id="GGC57464.1"/>
    </source>
</evidence>
<accession>A0A916X9N9</accession>
<dbReference type="GO" id="GO:0046872">
    <property type="term" value="F:metal ion binding"/>
    <property type="evidence" value="ECO:0007669"/>
    <property type="project" value="InterPro"/>
</dbReference>
<reference evidence="1" key="1">
    <citation type="journal article" date="2014" name="Int. J. Syst. Evol. Microbiol.">
        <title>Complete genome sequence of Corynebacterium casei LMG S-19264T (=DSM 44701T), isolated from a smear-ripened cheese.</title>
        <authorList>
            <consortium name="US DOE Joint Genome Institute (JGI-PGF)"/>
            <person name="Walter F."/>
            <person name="Albersmeier A."/>
            <person name="Kalinowski J."/>
            <person name="Ruckert C."/>
        </authorList>
    </citation>
    <scope>NUCLEOTIDE SEQUENCE</scope>
    <source>
        <strain evidence="1">CGMCC 1.10998</strain>
    </source>
</reference>
<evidence type="ECO:0000313" key="2">
    <source>
        <dbReference type="Proteomes" id="UP000637423"/>
    </source>
</evidence>
<dbReference type="InterPro" id="IPR026481">
    <property type="entry name" value="CCGSCS"/>
</dbReference>
<protein>
    <recommendedName>
        <fullName evidence="3">HMA domain-containing protein</fullName>
    </recommendedName>
</protein>
<name>A0A916X9N9_9BURK</name>
<dbReference type="RefSeq" id="WP_188563994.1">
    <property type="nucleotide sequence ID" value="NZ_BMED01000001.1"/>
</dbReference>
<dbReference type="Proteomes" id="UP000637423">
    <property type="component" value="Unassembled WGS sequence"/>
</dbReference>
<dbReference type="AlphaFoldDB" id="A0A916X9N9"/>